<dbReference type="Proteomes" id="UP000750711">
    <property type="component" value="Unassembled WGS sequence"/>
</dbReference>
<name>A0A9P8L7C1_9PEZI</name>
<dbReference type="AlphaFoldDB" id="A0A9P8L7C1"/>
<keyword evidence="2" id="KW-0812">Transmembrane</keyword>
<sequence length="231" mass="24064">MDRMSSGANSLRKTDRPPTLGVGITDCGDGSFCCDLNNSTCCQNGQGVFLDGNGQVKLQSSPSPPPSSLTSSTTTAATPLSKTTSHPTTLITVISPSPTSRSSSGGRVGLSGITNSSITTGSLDTAQTIGIGIGIPLGVMIVGALGVMLYFQQKRLRILEEATRRASTTMGGWSETVEQNESNEKNEKILGWLSAMLVMENASSRASACQPPLPELPIRSPQLQPPVELPG</sequence>
<keyword evidence="4" id="KW-1185">Reference proteome</keyword>
<protein>
    <recommendedName>
        <fullName evidence="5">Mid2 domain-containing protein</fullName>
    </recommendedName>
</protein>
<evidence type="ECO:0000256" key="1">
    <source>
        <dbReference type="SAM" id="MobiDB-lite"/>
    </source>
</evidence>
<evidence type="ECO:0000256" key="2">
    <source>
        <dbReference type="SAM" id="Phobius"/>
    </source>
</evidence>
<reference evidence="3" key="1">
    <citation type="submission" date="2021-03" db="EMBL/GenBank/DDBJ databases">
        <title>Comparative genomics and phylogenomic investigation of the class Geoglossomycetes provide insights into ecological specialization and systematics.</title>
        <authorList>
            <person name="Melie T."/>
            <person name="Pirro S."/>
            <person name="Miller A.N."/>
            <person name="Quandt A."/>
        </authorList>
    </citation>
    <scope>NUCLEOTIDE SEQUENCE</scope>
    <source>
        <strain evidence="3">CAQ_001_2017</strain>
    </source>
</reference>
<comment type="caution">
    <text evidence="3">The sequence shown here is derived from an EMBL/GenBank/DDBJ whole genome shotgun (WGS) entry which is preliminary data.</text>
</comment>
<keyword evidence="2" id="KW-1133">Transmembrane helix</keyword>
<accession>A0A9P8L7C1</accession>
<organism evidence="3 4">
    <name type="scientific">Trichoglossum hirsutum</name>
    <dbReference type="NCBI Taxonomy" id="265104"/>
    <lineage>
        <taxon>Eukaryota</taxon>
        <taxon>Fungi</taxon>
        <taxon>Dikarya</taxon>
        <taxon>Ascomycota</taxon>
        <taxon>Pezizomycotina</taxon>
        <taxon>Geoglossomycetes</taxon>
        <taxon>Geoglossales</taxon>
        <taxon>Geoglossaceae</taxon>
        <taxon>Trichoglossum</taxon>
    </lineage>
</organism>
<dbReference type="EMBL" id="JAGHQM010001507">
    <property type="protein sequence ID" value="KAH0553373.1"/>
    <property type="molecule type" value="Genomic_DNA"/>
</dbReference>
<feature type="compositionally biased region" description="Low complexity" evidence="1">
    <location>
        <begin position="68"/>
        <end position="108"/>
    </location>
</feature>
<feature type="transmembrane region" description="Helical" evidence="2">
    <location>
        <begin position="129"/>
        <end position="151"/>
    </location>
</feature>
<evidence type="ECO:0000313" key="3">
    <source>
        <dbReference type="EMBL" id="KAH0553373.1"/>
    </source>
</evidence>
<feature type="compositionally biased region" description="Polar residues" evidence="1">
    <location>
        <begin position="1"/>
        <end position="11"/>
    </location>
</feature>
<feature type="region of interest" description="Disordered" evidence="1">
    <location>
        <begin position="208"/>
        <end position="231"/>
    </location>
</feature>
<evidence type="ECO:0008006" key="5">
    <source>
        <dbReference type="Google" id="ProtNLM"/>
    </source>
</evidence>
<feature type="region of interest" description="Disordered" evidence="1">
    <location>
        <begin position="53"/>
        <end position="108"/>
    </location>
</feature>
<gene>
    <name evidence="3" type="ORF">GP486_006558</name>
</gene>
<proteinExistence type="predicted"/>
<evidence type="ECO:0000313" key="4">
    <source>
        <dbReference type="Proteomes" id="UP000750711"/>
    </source>
</evidence>
<keyword evidence="2" id="KW-0472">Membrane</keyword>
<feature type="region of interest" description="Disordered" evidence="1">
    <location>
        <begin position="1"/>
        <end position="21"/>
    </location>
</feature>